<dbReference type="EMBL" id="ML121548">
    <property type="protein sequence ID" value="RPB23099.1"/>
    <property type="molecule type" value="Genomic_DNA"/>
</dbReference>
<feature type="transmembrane region" description="Helical" evidence="7">
    <location>
        <begin position="217"/>
        <end position="239"/>
    </location>
</feature>
<evidence type="ECO:0000256" key="4">
    <source>
        <dbReference type="ARBA" id="ARBA00023136"/>
    </source>
</evidence>
<dbReference type="AlphaFoldDB" id="A0A3N4LNJ4"/>
<feature type="transmembrane region" description="Helical" evidence="7">
    <location>
        <begin position="259"/>
        <end position="277"/>
    </location>
</feature>
<organism evidence="9 10">
    <name type="scientific">Terfezia boudieri ATCC MYA-4762</name>
    <dbReference type="NCBI Taxonomy" id="1051890"/>
    <lineage>
        <taxon>Eukaryota</taxon>
        <taxon>Fungi</taxon>
        <taxon>Dikarya</taxon>
        <taxon>Ascomycota</taxon>
        <taxon>Pezizomycotina</taxon>
        <taxon>Pezizomycetes</taxon>
        <taxon>Pezizales</taxon>
        <taxon>Pezizaceae</taxon>
        <taxon>Terfezia</taxon>
    </lineage>
</organism>
<keyword evidence="4 7" id="KW-0472">Membrane</keyword>
<dbReference type="PANTHER" id="PTHR33048:SF47">
    <property type="entry name" value="INTEGRAL MEMBRANE PROTEIN-RELATED"/>
    <property type="match status" value="1"/>
</dbReference>
<dbReference type="OrthoDB" id="5360755at2759"/>
<dbReference type="Proteomes" id="UP000267821">
    <property type="component" value="Unassembled WGS sequence"/>
</dbReference>
<evidence type="ECO:0000256" key="1">
    <source>
        <dbReference type="ARBA" id="ARBA00004141"/>
    </source>
</evidence>
<feature type="domain" description="Rhodopsin" evidence="8">
    <location>
        <begin position="79"/>
        <end position="281"/>
    </location>
</feature>
<dbReference type="InterPro" id="IPR049326">
    <property type="entry name" value="Rhodopsin_dom_fungi"/>
</dbReference>
<sequence length="489" mass="53836">MVGPSPEGYLAMLTLALTLPIVLAVARCLIKQNSSRIYRSRTTLITNCFYYAALAAQTTLCSMLMYRTSTEVKLRNFLQHNHPPGESPETIVFRKMTEPKMLLILWLAGCCYYSVVCLVKGAFLAFYWGLYDHAGISLKWIKVTIVLTFTSAMLTTAFGIGWCRPIYRNWSSDYDDYVKCTSVNSLTVRCLGTITNIITDTAISLLSLLTLGLREKVALGFVYSIGFVSVIACLSSFINLVKYFFKNPLSLQNVRLMEMWTVIEATTALFAFSLPAFKRFFLRTLGTRPGDKVRPMRRVEDLQESGGVEDLDFSRTTDQTSDPKSNQQQGNMSGDGNKDSMKAGGVRGMISGWFGGKKGRSNSMGKGKNSLPSFVRGSLVGGAGWAVPEVESGGVGESSRNRRKRTLDDIELSSFDDYEHQGAVDRQKDRGSITMRGAIEDASVDDLVVEGSNGAAGEGAIRDESLSSRGTDVVRGLHKPEVRPATFNP</sequence>
<accession>A0A3N4LNJ4</accession>
<dbReference type="InParanoid" id="A0A3N4LNJ4"/>
<evidence type="ECO:0000256" key="3">
    <source>
        <dbReference type="ARBA" id="ARBA00022989"/>
    </source>
</evidence>
<comment type="similarity">
    <text evidence="5">Belongs to the SAT4 family.</text>
</comment>
<evidence type="ECO:0000313" key="9">
    <source>
        <dbReference type="EMBL" id="RPB23099.1"/>
    </source>
</evidence>
<evidence type="ECO:0000256" key="5">
    <source>
        <dbReference type="ARBA" id="ARBA00038359"/>
    </source>
</evidence>
<dbReference type="Pfam" id="PF20684">
    <property type="entry name" value="Fung_rhodopsin"/>
    <property type="match status" value="1"/>
</dbReference>
<feature type="region of interest" description="Disordered" evidence="6">
    <location>
        <begin position="454"/>
        <end position="489"/>
    </location>
</feature>
<dbReference type="InterPro" id="IPR052337">
    <property type="entry name" value="SAT4-like"/>
</dbReference>
<evidence type="ECO:0000259" key="8">
    <source>
        <dbReference type="Pfam" id="PF20684"/>
    </source>
</evidence>
<reference evidence="9 10" key="1">
    <citation type="journal article" date="2018" name="Nat. Ecol. Evol.">
        <title>Pezizomycetes genomes reveal the molecular basis of ectomycorrhizal truffle lifestyle.</title>
        <authorList>
            <person name="Murat C."/>
            <person name="Payen T."/>
            <person name="Noel B."/>
            <person name="Kuo A."/>
            <person name="Morin E."/>
            <person name="Chen J."/>
            <person name="Kohler A."/>
            <person name="Krizsan K."/>
            <person name="Balestrini R."/>
            <person name="Da Silva C."/>
            <person name="Montanini B."/>
            <person name="Hainaut M."/>
            <person name="Levati E."/>
            <person name="Barry K.W."/>
            <person name="Belfiori B."/>
            <person name="Cichocki N."/>
            <person name="Clum A."/>
            <person name="Dockter R.B."/>
            <person name="Fauchery L."/>
            <person name="Guy J."/>
            <person name="Iotti M."/>
            <person name="Le Tacon F."/>
            <person name="Lindquist E.A."/>
            <person name="Lipzen A."/>
            <person name="Malagnac F."/>
            <person name="Mello A."/>
            <person name="Molinier V."/>
            <person name="Miyauchi S."/>
            <person name="Poulain J."/>
            <person name="Riccioni C."/>
            <person name="Rubini A."/>
            <person name="Sitrit Y."/>
            <person name="Splivallo R."/>
            <person name="Traeger S."/>
            <person name="Wang M."/>
            <person name="Zifcakova L."/>
            <person name="Wipf D."/>
            <person name="Zambonelli A."/>
            <person name="Paolocci F."/>
            <person name="Nowrousian M."/>
            <person name="Ottonello S."/>
            <person name="Baldrian P."/>
            <person name="Spatafora J.W."/>
            <person name="Henrissat B."/>
            <person name="Nagy L.G."/>
            <person name="Aury J.M."/>
            <person name="Wincker P."/>
            <person name="Grigoriev I.V."/>
            <person name="Bonfante P."/>
            <person name="Martin F.M."/>
        </authorList>
    </citation>
    <scope>NUCLEOTIDE SEQUENCE [LARGE SCALE GENOMIC DNA]</scope>
    <source>
        <strain evidence="9 10">ATCC MYA-4762</strain>
    </source>
</reference>
<gene>
    <name evidence="9" type="ORF">L211DRAFT_296309</name>
</gene>
<proteinExistence type="inferred from homology"/>
<comment type="subcellular location">
    <subcellularLocation>
        <location evidence="1">Membrane</location>
        <topology evidence="1">Multi-pass membrane protein</topology>
    </subcellularLocation>
</comment>
<name>A0A3N4LNJ4_9PEZI</name>
<dbReference type="GO" id="GO:0016020">
    <property type="term" value="C:membrane"/>
    <property type="evidence" value="ECO:0007669"/>
    <property type="project" value="UniProtKB-SubCell"/>
</dbReference>
<keyword evidence="10" id="KW-1185">Reference proteome</keyword>
<protein>
    <recommendedName>
        <fullName evidence="8">Rhodopsin domain-containing protein</fullName>
    </recommendedName>
</protein>
<dbReference type="STRING" id="1051890.A0A3N4LNJ4"/>
<feature type="region of interest" description="Disordered" evidence="6">
    <location>
        <begin position="310"/>
        <end position="342"/>
    </location>
</feature>
<dbReference type="PANTHER" id="PTHR33048">
    <property type="entry name" value="PTH11-LIKE INTEGRAL MEMBRANE PROTEIN (AFU_ORTHOLOGUE AFUA_5G11245)"/>
    <property type="match status" value="1"/>
</dbReference>
<feature type="transmembrane region" description="Helical" evidence="7">
    <location>
        <begin position="12"/>
        <end position="30"/>
    </location>
</feature>
<evidence type="ECO:0000313" key="10">
    <source>
        <dbReference type="Proteomes" id="UP000267821"/>
    </source>
</evidence>
<evidence type="ECO:0000256" key="2">
    <source>
        <dbReference type="ARBA" id="ARBA00022692"/>
    </source>
</evidence>
<evidence type="ECO:0000256" key="7">
    <source>
        <dbReference type="SAM" id="Phobius"/>
    </source>
</evidence>
<feature type="transmembrane region" description="Helical" evidence="7">
    <location>
        <begin position="140"/>
        <end position="163"/>
    </location>
</feature>
<feature type="transmembrane region" description="Helical" evidence="7">
    <location>
        <begin position="103"/>
        <end position="128"/>
    </location>
</feature>
<evidence type="ECO:0000256" key="6">
    <source>
        <dbReference type="SAM" id="MobiDB-lite"/>
    </source>
</evidence>
<keyword evidence="3 7" id="KW-1133">Transmembrane helix</keyword>
<keyword evidence="2 7" id="KW-0812">Transmembrane</keyword>
<feature type="compositionally biased region" description="Polar residues" evidence="6">
    <location>
        <begin position="314"/>
        <end position="334"/>
    </location>
</feature>